<evidence type="ECO:0000313" key="4">
    <source>
        <dbReference type="Proteomes" id="UP000051445"/>
    </source>
</evidence>
<keyword evidence="4" id="KW-1185">Reference proteome</keyword>
<protein>
    <submittedName>
        <fullName evidence="3">Glycosyltransferase</fullName>
    </submittedName>
</protein>
<dbReference type="STRING" id="1423746.FD27_GL000947"/>
<evidence type="ECO:0000313" key="3">
    <source>
        <dbReference type="EMBL" id="KRL27195.1"/>
    </source>
</evidence>
<dbReference type="RefSeq" id="WP_057750923.1">
    <property type="nucleotide sequence ID" value="NZ_AZER01000016.1"/>
</dbReference>
<gene>
    <name evidence="3" type="ORF">FD27_GL000947</name>
</gene>
<dbReference type="OrthoDB" id="9806653at2"/>
<name>A0A0R1PES6_9LACO</name>
<feature type="domain" description="Glycosyltransferase subfamily 4-like N-terminal" evidence="2">
    <location>
        <begin position="12"/>
        <end position="178"/>
    </location>
</feature>
<dbReference type="GO" id="GO:0016757">
    <property type="term" value="F:glycosyltransferase activity"/>
    <property type="evidence" value="ECO:0007669"/>
    <property type="project" value="InterPro"/>
</dbReference>
<dbReference type="PATRIC" id="fig|1423746.3.peg.961"/>
<dbReference type="PANTHER" id="PTHR12526">
    <property type="entry name" value="GLYCOSYLTRANSFERASE"/>
    <property type="match status" value="1"/>
</dbReference>
<dbReference type="Pfam" id="PF13439">
    <property type="entry name" value="Glyco_transf_4"/>
    <property type="match status" value="1"/>
</dbReference>
<dbReference type="InterPro" id="IPR028098">
    <property type="entry name" value="Glyco_trans_4-like_N"/>
</dbReference>
<dbReference type="Pfam" id="PF00534">
    <property type="entry name" value="Glycos_transf_1"/>
    <property type="match status" value="1"/>
</dbReference>
<evidence type="ECO:0000259" key="1">
    <source>
        <dbReference type="Pfam" id="PF00534"/>
    </source>
</evidence>
<dbReference type="Proteomes" id="UP000051445">
    <property type="component" value="Unassembled WGS sequence"/>
</dbReference>
<comment type="caution">
    <text evidence="3">The sequence shown here is derived from an EMBL/GenBank/DDBJ whole genome shotgun (WGS) entry which is preliminary data.</text>
</comment>
<evidence type="ECO:0000259" key="2">
    <source>
        <dbReference type="Pfam" id="PF13439"/>
    </source>
</evidence>
<reference evidence="3 4" key="1">
    <citation type="journal article" date="2015" name="Genome Announc.">
        <title>Expanding the biotechnology potential of lactobacilli through comparative genomics of 213 strains and associated genera.</title>
        <authorList>
            <person name="Sun Z."/>
            <person name="Harris H.M."/>
            <person name="McCann A."/>
            <person name="Guo C."/>
            <person name="Argimon S."/>
            <person name="Zhang W."/>
            <person name="Yang X."/>
            <person name="Jeffery I.B."/>
            <person name="Cooney J.C."/>
            <person name="Kagawa T.F."/>
            <person name="Liu W."/>
            <person name="Song Y."/>
            <person name="Salvetti E."/>
            <person name="Wrobel A."/>
            <person name="Rasinkangas P."/>
            <person name="Parkhill J."/>
            <person name="Rea M.C."/>
            <person name="O'Sullivan O."/>
            <person name="Ritari J."/>
            <person name="Douillard F.P."/>
            <person name="Paul Ross R."/>
            <person name="Yang R."/>
            <person name="Briner A.E."/>
            <person name="Felis G.E."/>
            <person name="de Vos W.M."/>
            <person name="Barrangou R."/>
            <person name="Klaenhammer T.R."/>
            <person name="Caufield P.W."/>
            <person name="Cui Y."/>
            <person name="Zhang H."/>
            <person name="O'Toole P.W."/>
        </authorList>
    </citation>
    <scope>NUCLEOTIDE SEQUENCE [LARGE SCALE GENOMIC DNA]</scope>
    <source>
        <strain evidence="3 4">DSM 13145</strain>
    </source>
</reference>
<dbReference type="PANTHER" id="PTHR12526:SF630">
    <property type="entry name" value="GLYCOSYLTRANSFERASE"/>
    <property type="match status" value="1"/>
</dbReference>
<dbReference type="InterPro" id="IPR001296">
    <property type="entry name" value="Glyco_trans_1"/>
</dbReference>
<sequence length="368" mass="41361">MKIMYCITSSSWGGAQLHVLELCKDQIKRGNQVIFVVGNEGPLLTKIKSIKGVKIILLSSLKREISPISDVKAIFELRRLITHEHPDILHLHSSKAGTIGRLACIGLRSRTKVIFTVHGWAFTDGVPSAFKRYVYRLIEKYVSSLTTLFICVSEYDKKIGLRDGVLTDKSNVVVIHNGSYKPQRTDVNLSIHNPLRLVMVARFSEQKNQKMLINTMSKIDKGLWKLTFVGDGSTLTQYKKLVSKLNLSSNINFVGFKDDVSPYLIENDVYILTSFYEGLPISIIEAMSYGLPIIASNVGGNSELVKNNINGYLVQSQSDLEKSILKLIKNPANVRSMGKNSLEMFNNYFTLDHNLRSINAVYDKLLNN</sequence>
<dbReference type="AlphaFoldDB" id="A0A0R1PES6"/>
<dbReference type="SUPFAM" id="SSF53756">
    <property type="entry name" value="UDP-Glycosyltransferase/glycogen phosphorylase"/>
    <property type="match status" value="1"/>
</dbReference>
<keyword evidence="3" id="KW-0808">Transferase</keyword>
<dbReference type="CDD" id="cd03808">
    <property type="entry name" value="GT4_CapM-like"/>
    <property type="match status" value="1"/>
</dbReference>
<proteinExistence type="predicted"/>
<organism evidence="3 4">
    <name type="scientific">Limosilactobacillus frumenti DSM 13145</name>
    <dbReference type="NCBI Taxonomy" id="1423746"/>
    <lineage>
        <taxon>Bacteria</taxon>
        <taxon>Bacillati</taxon>
        <taxon>Bacillota</taxon>
        <taxon>Bacilli</taxon>
        <taxon>Lactobacillales</taxon>
        <taxon>Lactobacillaceae</taxon>
        <taxon>Limosilactobacillus</taxon>
    </lineage>
</organism>
<feature type="domain" description="Glycosyl transferase family 1" evidence="1">
    <location>
        <begin position="192"/>
        <end position="341"/>
    </location>
</feature>
<dbReference type="Gene3D" id="3.40.50.2000">
    <property type="entry name" value="Glycogen Phosphorylase B"/>
    <property type="match status" value="2"/>
</dbReference>
<dbReference type="EMBL" id="AZER01000016">
    <property type="protein sequence ID" value="KRL27195.1"/>
    <property type="molecule type" value="Genomic_DNA"/>
</dbReference>
<accession>A0A0R1PES6</accession>